<dbReference type="Gene3D" id="2.30.30.110">
    <property type="match status" value="1"/>
</dbReference>
<dbReference type="GO" id="GO:0006402">
    <property type="term" value="P:mRNA catabolic process"/>
    <property type="evidence" value="ECO:0007669"/>
    <property type="project" value="TreeGrafter"/>
</dbReference>
<comment type="similarity">
    <text evidence="1">Belongs to the PemK/MazF family.</text>
</comment>
<dbReference type="InterPro" id="IPR003477">
    <property type="entry name" value="PemK-like"/>
</dbReference>
<keyword evidence="2" id="KW-1277">Toxin-antitoxin system</keyword>
<dbReference type="RefSeq" id="WP_007124728.1">
    <property type="nucleotide sequence ID" value="NZ_AZDK01000058.1"/>
</dbReference>
<name>C8P779_9LACO</name>
<dbReference type="GO" id="GO:0016075">
    <property type="term" value="P:rRNA catabolic process"/>
    <property type="evidence" value="ECO:0007669"/>
    <property type="project" value="TreeGrafter"/>
</dbReference>
<dbReference type="Proteomes" id="UP000003675">
    <property type="component" value="Unassembled WGS sequence"/>
</dbReference>
<evidence type="ECO:0000313" key="4">
    <source>
        <dbReference type="Proteomes" id="UP000003675"/>
    </source>
</evidence>
<evidence type="ECO:0000256" key="1">
    <source>
        <dbReference type="ARBA" id="ARBA00007521"/>
    </source>
</evidence>
<dbReference type="SUPFAM" id="SSF50118">
    <property type="entry name" value="Cell growth inhibitor/plasmid maintenance toxic component"/>
    <property type="match status" value="1"/>
</dbReference>
<organism evidence="3 4">
    <name type="scientific">Limosilactobacillus antri DSM 16041</name>
    <dbReference type="NCBI Taxonomy" id="525309"/>
    <lineage>
        <taxon>Bacteria</taxon>
        <taxon>Bacillati</taxon>
        <taxon>Bacillota</taxon>
        <taxon>Bacilli</taxon>
        <taxon>Lactobacillales</taxon>
        <taxon>Lactobacillaceae</taxon>
        <taxon>Limosilactobacillus</taxon>
    </lineage>
</organism>
<dbReference type="EMBL" id="ACLL01000027">
    <property type="protein sequence ID" value="EEW53658.1"/>
    <property type="molecule type" value="Genomic_DNA"/>
</dbReference>
<evidence type="ECO:0000313" key="3">
    <source>
        <dbReference type="EMBL" id="EEW53658.1"/>
    </source>
</evidence>
<dbReference type="PANTHER" id="PTHR33988">
    <property type="entry name" value="ENDORIBONUCLEASE MAZF-RELATED"/>
    <property type="match status" value="1"/>
</dbReference>
<dbReference type="HOGENOM" id="CLU_121823_2_0_9"/>
<dbReference type="PANTHER" id="PTHR33988:SF3">
    <property type="entry name" value="ENDORIBONUCLEASE TOXIN CHPB-RELATED"/>
    <property type="match status" value="1"/>
</dbReference>
<dbReference type="STRING" id="525309.HMPREF0494_1173"/>
<protein>
    <submittedName>
        <fullName evidence="3">Toxin-antitoxin system, toxin component, MazF family</fullName>
    </submittedName>
</protein>
<proteinExistence type="inferred from homology"/>
<dbReference type="Pfam" id="PF02452">
    <property type="entry name" value="PemK_toxin"/>
    <property type="match status" value="1"/>
</dbReference>
<dbReference type="GO" id="GO:0003677">
    <property type="term" value="F:DNA binding"/>
    <property type="evidence" value="ECO:0007669"/>
    <property type="project" value="InterPro"/>
</dbReference>
<accession>C8P779</accession>
<dbReference type="GO" id="GO:0004521">
    <property type="term" value="F:RNA endonuclease activity"/>
    <property type="evidence" value="ECO:0007669"/>
    <property type="project" value="TreeGrafter"/>
</dbReference>
<comment type="caution">
    <text evidence="3">The sequence shown here is derived from an EMBL/GenBank/DDBJ whole genome shotgun (WGS) entry which is preliminary data.</text>
</comment>
<dbReference type="InterPro" id="IPR011067">
    <property type="entry name" value="Plasmid_toxin/cell-grow_inhib"/>
</dbReference>
<sequence length="111" mass="12716">MSKEYYCQGDVLYFDFGALEGNEIGGIRPAVVLSTNAYNKHTQSLIVLPVTTRGTNFNCYVPLYGYKNVHGRVNTAQIYSFSTDRARSLPIDHLTFEDFRRIRLKTMENIL</sequence>
<dbReference type="OrthoDB" id="9808744at2"/>
<gene>
    <name evidence="3" type="primary">chpA</name>
    <name evidence="3" type="ORF">HMPREF0494_1173</name>
</gene>
<evidence type="ECO:0000256" key="2">
    <source>
        <dbReference type="ARBA" id="ARBA00022649"/>
    </source>
</evidence>
<reference evidence="3 4" key="1">
    <citation type="submission" date="2009-09" db="EMBL/GenBank/DDBJ databases">
        <authorList>
            <person name="Qin X."/>
            <person name="Bachman B."/>
            <person name="Battles P."/>
            <person name="Bell A."/>
            <person name="Bess C."/>
            <person name="Bickham C."/>
            <person name="Chaboub L."/>
            <person name="Chen D."/>
            <person name="Coyle M."/>
            <person name="Deiros D.R."/>
            <person name="Dinh H."/>
            <person name="Forbes L."/>
            <person name="Fowler G."/>
            <person name="Francisco L."/>
            <person name="Fu Q."/>
            <person name="Gubbala S."/>
            <person name="Hale W."/>
            <person name="Han Y."/>
            <person name="Hemphill L."/>
            <person name="Highlander S.K."/>
            <person name="Hirani K."/>
            <person name="Hogues M."/>
            <person name="Jackson L."/>
            <person name="Jakkamsetti A."/>
            <person name="Javaid M."/>
            <person name="Jiang H."/>
            <person name="Korchina V."/>
            <person name="Kovar C."/>
            <person name="Lara F."/>
            <person name="Lee S."/>
            <person name="Mata R."/>
            <person name="Mathew T."/>
            <person name="Moen C."/>
            <person name="Morales K."/>
            <person name="Munidasa M."/>
            <person name="Nazareth L."/>
            <person name="Ngo R."/>
            <person name="Nguyen L."/>
            <person name="Okwuonu G."/>
            <person name="Ongeri F."/>
            <person name="Patil S."/>
            <person name="Petrosino J."/>
            <person name="Pham C."/>
            <person name="Pham P."/>
            <person name="Pu L.-L."/>
            <person name="Puazo M."/>
            <person name="Raj R."/>
            <person name="Reid J."/>
            <person name="Rouhana J."/>
            <person name="Saada N."/>
            <person name="Shang Y."/>
            <person name="Simmons D."/>
            <person name="Thornton R."/>
            <person name="Warren J."/>
            <person name="Weissenberger G."/>
            <person name="Zhang J."/>
            <person name="Zhang L."/>
            <person name="Zhou C."/>
            <person name="Zhu D."/>
            <person name="Muzny D."/>
            <person name="Worley K."/>
            <person name="Gibbs R."/>
        </authorList>
    </citation>
    <scope>NUCLEOTIDE SEQUENCE [LARGE SCALE GENOMIC DNA]</scope>
    <source>
        <strain evidence="3 4">DSM 16041</strain>
    </source>
</reference>
<dbReference type="AlphaFoldDB" id="C8P779"/>